<sequence length="325" mass="37543">MLCSSCYSETKEHFCRKCRIKLFDGAKVSSILRFKAPKEDNFETYQQHTKRLSISGVQLKYSLRLETNNLVLSQKNGQYILKPIPPARQIQAIDDAPENEHLTMQIAEQIFKIRTAPNALLYFEDGQPAYITRRFDLKTNETKYLQEDFAQLLSRSSDSHGQNYKYDGTYEAIGTLIKKYVAAAPPALEELFKQITFNYIISNGDAHLKNFSLMLLETGEYCLTPAYDLMCTKLHTPYESDTALELFEDCMNSDFYSIYGYHGRSDFMAFAKKLQLVEKRATDMLKKFMASENQIISMVEKSALSDSSKNLYLKNLRDQIFRMGY</sequence>
<dbReference type="Proteomes" id="UP000245880">
    <property type="component" value="Unassembled WGS sequence"/>
</dbReference>
<keyword evidence="3 5" id="KW-0418">Kinase</keyword>
<protein>
    <submittedName>
        <fullName evidence="5">Serine/threonine-protein kinase HipA</fullName>
    </submittedName>
</protein>
<evidence type="ECO:0000256" key="1">
    <source>
        <dbReference type="ARBA" id="ARBA00010164"/>
    </source>
</evidence>
<dbReference type="GO" id="GO:0004674">
    <property type="term" value="F:protein serine/threonine kinase activity"/>
    <property type="evidence" value="ECO:0007669"/>
    <property type="project" value="TreeGrafter"/>
</dbReference>
<dbReference type="InterPro" id="IPR052028">
    <property type="entry name" value="HipA_Ser/Thr_kinase"/>
</dbReference>
<keyword evidence="2" id="KW-0808">Transferase</keyword>
<feature type="domain" description="HipA-like C-terminal" evidence="4">
    <location>
        <begin position="52"/>
        <end position="289"/>
    </location>
</feature>
<proteinExistence type="inferred from homology"/>
<dbReference type="PANTHER" id="PTHR37419:SF1">
    <property type="entry name" value="SERINE_THREONINE-PROTEIN KINASE TOXIN HIPA"/>
    <property type="match status" value="1"/>
</dbReference>
<dbReference type="RefSeq" id="WP_109671896.1">
    <property type="nucleotide sequence ID" value="NZ_QGDT01000001.1"/>
</dbReference>
<accession>A0A316ARQ4</accession>
<dbReference type="OrthoDB" id="9805913at2"/>
<dbReference type="InterPro" id="IPR012893">
    <property type="entry name" value="HipA-like_C"/>
</dbReference>
<evidence type="ECO:0000259" key="4">
    <source>
        <dbReference type="Pfam" id="PF07804"/>
    </source>
</evidence>
<evidence type="ECO:0000256" key="2">
    <source>
        <dbReference type="ARBA" id="ARBA00022679"/>
    </source>
</evidence>
<gene>
    <name evidence="5" type="ORF">CLV98_10199</name>
</gene>
<dbReference type="AlphaFoldDB" id="A0A316ARQ4"/>
<dbReference type="Gene3D" id="1.10.1070.20">
    <property type="match status" value="1"/>
</dbReference>
<dbReference type="GO" id="GO:0005829">
    <property type="term" value="C:cytosol"/>
    <property type="evidence" value="ECO:0007669"/>
    <property type="project" value="TreeGrafter"/>
</dbReference>
<dbReference type="Pfam" id="PF07804">
    <property type="entry name" value="HipA_C"/>
    <property type="match status" value="1"/>
</dbReference>
<evidence type="ECO:0000313" key="5">
    <source>
        <dbReference type="EMBL" id="PWJ59924.1"/>
    </source>
</evidence>
<reference evidence="5 6" key="1">
    <citation type="submission" date="2018-03" db="EMBL/GenBank/DDBJ databases">
        <title>Genomic Encyclopedia of Archaeal and Bacterial Type Strains, Phase II (KMG-II): from individual species to whole genera.</title>
        <authorList>
            <person name="Goeker M."/>
        </authorList>
    </citation>
    <scope>NUCLEOTIDE SEQUENCE [LARGE SCALE GENOMIC DNA]</scope>
    <source>
        <strain evidence="5 6">DSM 100346</strain>
    </source>
</reference>
<evidence type="ECO:0000313" key="6">
    <source>
        <dbReference type="Proteomes" id="UP000245880"/>
    </source>
</evidence>
<name>A0A316ARQ4_9BACT</name>
<dbReference type="EMBL" id="QGDT01000001">
    <property type="protein sequence ID" value="PWJ59924.1"/>
    <property type="molecule type" value="Genomic_DNA"/>
</dbReference>
<organism evidence="5 6">
    <name type="scientific">Dyadobacter jejuensis</name>
    <dbReference type="NCBI Taxonomy" id="1082580"/>
    <lineage>
        <taxon>Bacteria</taxon>
        <taxon>Pseudomonadati</taxon>
        <taxon>Bacteroidota</taxon>
        <taxon>Cytophagia</taxon>
        <taxon>Cytophagales</taxon>
        <taxon>Spirosomataceae</taxon>
        <taxon>Dyadobacter</taxon>
    </lineage>
</organism>
<comment type="similarity">
    <text evidence="1">Belongs to the HipA Ser/Thr kinase family.</text>
</comment>
<comment type="caution">
    <text evidence="5">The sequence shown here is derived from an EMBL/GenBank/DDBJ whole genome shotgun (WGS) entry which is preliminary data.</text>
</comment>
<dbReference type="PANTHER" id="PTHR37419">
    <property type="entry name" value="SERINE/THREONINE-PROTEIN KINASE TOXIN HIPA"/>
    <property type="match status" value="1"/>
</dbReference>
<keyword evidence="6" id="KW-1185">Reference proteome</keyword>
<evidence type="ECO:0000256" key="3">
    <source>
        <dbReference type="ARBA" id="ARBA00022777"/>
    </source>
</evidence>